<evidence type="ECO:0000313" key="3">
    <source>
        <dbReference type="EMBL" id="TKR28027.1"/>
    </source>
</evidence>
<accession>A0A4U5JJT2</accession>
<keyword evidence="4" id="KW-1185">Reference proteome</keyword>
<dbReference type="RefSeq" id="WP_137275327.1">
    <property type="nucleotide sequence ID" value="NZ_QKNX01000001.1"/>
</dbReference>
<evidence type="ECO:0000256" key="1">
    <source>
        <dbReference type="ARBA" id="ARBA00023002"/>
    </source>
</evidence>
<dbReference type="Gene3D" id="3.20.20.30">
    <property type="entry name" value="Luciferase-like domain"/>
    <property type="match status" value="1"/>
</dbReference>
<proteinExistence type="predicted"/>
<dbReference type="Proteomes" id="UP000308037">
    <property type="component" value="Unassembled WGS sequence"/>
</dbReference>
<gene>
    <name evidence="3" type="ORF">DM868_02795</name>
</gene>
<evidence type="ECO:0000313" key="4">
    <source>
        <dbReference type="Proteomes" id="UP000308037"/>
    </source>
</evidence>
<evidence type="ECO:0000259" key="2">
    <source>
        <dbReference type="Pfam" id="PF00296"/>
    </source>
</evidence>
<dbReference type="CDD" id="cd01097">
    <property type="entry name" value="Tetrahydromethanopterin_reductase"/>
    <property type="match status" value="1"/>
</dbReference>
<dbReference type="PANTHER" id="PTHR43244">
    <property type="match status" value="1"/>
</dbReference>
<name>A0A4U5JJT2_9EURY</name>
<dbReference type="InterPro" id="IPR023909">
    <property type="entry name" value="F420_NP1902A"/>
</dbReference>
<dbReference type="GO" id="GO:0016705">
    <property type="term" value="F:oxidoreductase activity, acting on paired donors, with incorporation or reduction of molecular oxygen"/>
    <property type="evidence" value="ECO:0007669"/>
    <property type="project" value="InterPro"/>
</dbReference>
<dbReference type="AlphaFoldDB" id="A0A4U5JJT2"/>
<dbReference type="InterPro" id="IPR011251">
    <property type="entry name" value="Luciferase-like_dom"/>
</dbReference>
<dbReference type="InterPro" id="IPR050564">
    <property type="entry name" value="F420-G6PD/mer"/>
</dbReference>
<organism evidence="3 4">
    <name type="scientific">Natronomonas salsuginis</name>
    <dbReference type="NCBI Taxonomy" id="2217661"/>
    <lineage>
        <taxon>Archaea</taxon>
        <taxon>Methanobacteriati</taxon>
        <taxon>Methanobacteriota</taxon>
        <taxon>Stenosarchaea group</taxon>
        <taxon>Halobacteria</taxon>
        <taxon>Halobacteriales</taxon>
        <taxon>Natronomonadaceae</taxon>
        <taxon>Natronomonas</taxon>
    </lineage>
</organism>
<sequence length="335" mass="36794">MSSQTSRDVVLPFGQYDDVSGPVELAQYAEDLDYGFVTTGETTGWNVPMILGAIARETDEIGITNDVISPYSRSPSLIGQTAVTMQELSGGRYRLRIGASSPALAEQWHGLEFDRPLRRIREAVEIVRQVQSGERLEYDGDIYTPDGLALSCEPPDEPAPVDVAALGPKSTEMAGRFADGWVPQLIPYDGFIDRLDDLERGAELGDRSVDDIRVAYTIRCCALDDGETARDYARSQVAFMIALYGPFYRQAIADAGWEDVAETVRETWLDGDKAEAIAAVPDELLDQVAAAGTPERANELIERFEAIDAVDAVQIGFFDGMDEDERRRTLDALAP</sequence>
<protein>
    <submittedName>
        <fullName evidence="3">TIGR04024 family LLM class F420-dependent oxidoreductase</fullName>
    </submittedName>
</protein>
<dbReference type="OrthoDB" id="194060at2157"/>
<feature type="domain" description="Luciferase-like" evidence="2">
    <location>
        <begin position="22"/>
        <end position="305"/>
    </location>
</feature>
<dbReference type="EMBL" id="QKNX01000001">
    <property type="protein sequence ID" value="TKR28027.1"/>
    <property type="molecule type" value="Genomic_DNA"/>
</dbReference>
<dbReference type="NCBIfam" id="TIGR04024">
    <property type="entry name" value="F420_NP1902A"/>
    <property type="match status" value="1"/>
</dbReference>
<comment type="caution">
    <text evidence="3">The sequence shown here is derived from an EMBL/GenBank/DDBJ whole genome shotgun (WGS) entry which is preliminary data.</text>
</comment>
<dbReference type="Pfam" id="PF00296">
    <property type="entry name" value="Bac_luciferase"/>
    <property type="match status" value="1"/>
</dbReference>
<dbReference type="SUPFAM" id="SSF51679">
    <property type="entry name" value="Bacterial luciferase-like"/>
    <property type="match status" value="1"/>
</dbReference>
<reference evidence="3 4" key="1">
    <citation type="submission" date="2019-04" db="EMBL/GenBank/DDBJ databases">
        <title>Natronomonas sp. F20-122 a newhaloarchaeon isolated from a saline saltern of Isla Bacuta, Huelva, Spain.</title>
        <authorList>
            <person name="Duran-Viseras A."/>
            <person name="Sanchez-Porro C."/>
            <person name="Ventosa A."/>
        </authorList>
    </citation>
    <scope>NUCLEOTIDE SEQUENCE [LARGE SCALE GENOMIC DNA]</scope>
    <source>
        <strain evidence="3 4">F20-122</strain>
    </source>
</reference>
<dbReference type="PANTHER" id="PTHR43244:SF1">
    <property type="entry name" value="5,10-METHYLENETETRAHYDROMETHANOPTERIN REDUCTASE"/>
    <property type="match status" value="1"/>
</dbReference>
<dbReference type="InterPro" id="IPR036661">
    <property type="entry name" value="Luciferase-like_sf"/>
</dbReference>
<keyword evidence="1" id="KW-0560">Oxidoreductase</keyword>